<keyword evidence="3" id="KW-1185">Reference proteome</keyword>
<protein>
    <submittedName>
        <fullName evidence="2">Uncharacterized protein</fullName>
    </submittedName>
</protein>
<organism evidence="2 3">
    <name type="scientific">Trichoglossum hirsutum</name>
    <dbReference type="NCBI Taxonomy" id="265104"/>
    <lineage>
        <taxon>Eukaryota</taxon>
        <taxon>Fungi</taxon>
        <taxon>Dikarya</taxon>
        <taxon>Ascomycota</taxon>
        <taxon>Pezizomycotina</taxon>
        <taxon>Geoglossomycetes</taxon>
        <taxon>Geoglossales</taxon>
        <taxon>Geoglossaceae</taxon>
        <taxon>Trichoglossum</taxon>
    </lineage>
</organism>
<dbReference type="AlphaFoldDB" id="A0A9P8LIT4"/>
<dbReference type="CDD" id="cd00303">
    <property type="entry name" value="retropepsin_like"/>
    <property type="match status" value="1"/>
</dbReference>
<feature type="compositionally biased region" description="Polar residues" evidence="1">
    <location>
        <begin position="90"/>
        <end position="101"/>
    </location>
</feature>
<reference evidence="2" key="1">
    <citation type="submission" date="2021-03" db="EMBL/GenBank/DDBJ databases">
        <title>Comparative genomics and phylogenomic investigation of the class Geoglossomycetes provide insights into ecological specialization and systematics.</title>
        <authorList>
            <person name="Melie T."/>
            <person name="Pirro S."/>
            <person name="Miller A.N."/>
            <person name="Quandt A."/>
        </authorList>
    </citation>
    <scope>NUCLEOTIDE SEQUENCE</scope>
    <source>
        <strain evidence="2">CAQ_001_2017</strain>
    </source>
</reference>
<feature type="compositionally biased region" description="Basic and acidic residues" evidence="1">
    <location>
        <begin position="34"/>
        <end position="47"/>
    </location>
</feature>
<feature type="compositionally biased region" description="Basic and acidic residues" evidence="1">
    <location>
        <begin position="110"/>
        <end position="126"/>
    </location>
</feature>
<proteinExistence type="predicted"/>
<gene>
    <name evidence="2" type="ORF">GP486_000302</name>
</gene>
<evidence type="ECO:0000313" key="3">
    <source>
        <dbReference type="Proteomes" id="UP000750711"/>
    </source>
</evidence>
<feature type="region of interest" description="Disordered" evidence="1">
    <location>
        <begin position="31"/>
        <end position="140"/>
    </location>
</feature>
<name>A0A9P8LIT4_9PEZI</name>
<dbReference type="Gene3D" id="2.40.70.10">
    <property type="entry name" value="Acid Proteases"/>
    <property type="match status" value="1"/>
</dbReference>
<accession>A0A9P8LIT4</accession>
<dbReference type="Proteomes" id="UP000750711">
    <property type="component" value="Unassembled WGS sequence"/>
</dbReference>
<dbReference type="InterPro" id="IPR021109">
    <property type="entry name" value="Peptidase_aspartic_dom_sf"/>
</dbReference>
<evidence type="ECO:0000313" key="2">
    <source>
        <dbReference type="EMBL" id="KAH0566302.1"/>
    </source>
</evidence>
<comment type="caution">
    <text evidence="2">The sequence shown here is derived from an EMBL/GenBank/DDBJ whole genome shotgun (WGS) entry which is preliminary data.</text>
</comment>
<dbReference type="EMBL" id="JAGHQM010000017">
    <property type="protein sequence ID" value="KAH0566302.1"/>
    <property type="molecule type" value="Genomic_DNA"/>
</dbReference>
<sequence length="272" mass="30407">MPNQLLRPSREVKRPFQSRYNRLTASIKGTLGFKSKDISLSDGDATRQPKPKLLSGVAVVTPKRNSRQESETPSEQLHAAAAGLQEPKGENQSTSAISGTDDSVIANKGNRVETDEGNKPFRDDVKPSNPVPKVTGSDKPFKFASHPRNFKYGSNYVTNVIAIDVDGTERLKRATLDIGAEVSMVASDVVQDLGIKIRNRSESEAAIQLMFPKEGLIEPLGQAEVEWFFQNERRTYKSAFWVLDTERFDILIGRPLIEEHGLLKRRICAWIW</sequence>
<evidence type="ECO:0000256" key="1">
    <source>
        <dbReference type="SAM" id="MobiDB-lite"/>
    </source>
</evidence>